<evidence type="ECO:0000313" key="2">
    <source>
        <dbReference type="Proteomes" id="UP001635816"/>
    </source>
</evidence>
<name>A0ABW9LNS8_9MYCO</name>
<dbReference type="Proteomes" id="UP001635816">
    <property type="component" value="Unassembled WGS sequence"/>
</dbReference>
<proteinExistence type="predicted"/>
<gene>
    <name evidence="1" type="ORF">ACK4CT_34940</name>
</gene>
<keyword evidence="2" id="KW-1185">Reference proteome</keyword>
<dbReference type="RefSeq" id="WP_409545884.1">
    <property type="nucleotide sequence ID" value="NZ_JBKBDD010000023.1"/>
</dbReference>
<evidence type="ECO:0000313" key="1">
    <source>
        <dbReference type="EMBL" id="MFN6548372.1"/>
    </source>
</evidence>
<sequence>MDDITIIIVTAIIAPCATAAFMVAQTGSTDGIAEILRAVAEIIRALATIISEGT</sequence>
<organism evidence="1 2">
    <name type="scientific">Mycolicibacterium nivoides</name>
    <dbReference type="NCBI Taxonomy" id="2487344"/>
    <lineage>
        <taxon>Bacteria</taxon>
        <taxon>Bacillati</taxon>
        <taxon>Actinomycetota</taxon>
        <taxon>Actinomycetes</taxon>
        <taxon>Mycobacteriales</taxon>
        <taxon>Mycobacteriaceae</taxon>
        <taxon>Mycolicibacterium</taxon>
    </lineage>
</organism>
<comment type="caution">
    <text evidence="1">The sequence shown here is derived from an EMBL/GenBank/DDBJ whole genome shotgun (WGS) entry which is preliminary data.</text>
</comment>
<dbReference type="EMBL" id="JBKBDD010000023">
    <property type="protein sequence ID" value="MFN6548372.1"/>
    <property type="molecule type" value="Genomic_DNA"/>
</dbReference>
<reference evidence="1 2" key="1">
    <citation type="submission" date="2024-12" db="EMBL/GenBank/DDBJ databases">
        <title>The coexistence of Mycolicibacterium septicum and Mycolicibacterium nivoides in clinical samples.</title>
        <authorList>
            <person name="Wang C."/>
            <person name="Feng Y."/>
            <person name="Zong Z."/>
        </authorList>
    </citation>
    <scope>NUCLEOTIDE SEQUENCE [LARGE SCALE GENOMIC DNA]</scope>
    <source>
        <strain evidence="1 2">120309</strain>
    </source>
</reference>
<protein>
    <submittedName>
        <fullName evidence="1">Uncharacterized protein</fullName>
    </submittedName>
</protein>
<accession>A0ABW9LNS8</accession>